<gene>
    <name evidence="5" type="primary">mamK</name>
</gene>
<dbReference type="CDD" id="cd24009">
    <property type="entry name" value="ASKHA_NBD_MamK"/>
    <property type="match status" value="1"/>
</dbReference>
<keyword evidence="2" id="KW-0963">Cytoplasm</keyword>
<comment type="subcellular location">
    <subcellularLocation>
        <location evidence="1">Cytoplasm</location>
    </subcellularLocation>
</comment>
<name>G8IQU0_9BACT</name>
<keyword evidence="3" id="KW-0547">Nucleotide-binding</keyword>
<dbReference type="InterPro" id="IPR043129">
    <property type="entry name" value="ATPase_NBD"/>
</dbReference>
<dbReference type="NCBIfam" id="NF040964">
    <property type="entry name" value="MamK"/>
    <property type="match status" value="1"/>
</dbReference>
<evidence type="ECO:0000256" key="4">
    <source>
        <dbReference type="ARBA" id="ARBA00022840"/>
    </source>
</evidence>
<evidence type="ECO:0000313" key="5">
    <source>
        <dbReference type="EMBL" id="AET24913.1"/>
    </source>
</evidence>
<dbReference type="PANTHER" id="PTHR42749:SF1">
    <property type="entry name" value="CELL SHAPE-DETERMINING PROTEIN MREB"/>
    <property type="match status" value="1"/>
</dbReference>
<proteinExistence type="predicted"/>
<dbReference type="Pfam" id="PF06723">
    <property type="entry name" value="MreB_Mbl"/>
    <property type="match status" value="1"/>
</dbReference>
<organism evidence="5">
    <name type="scientific">Desulfamplus magnetovallimortis BW-1</name>
    <dbReference type="NCBI Taxonomy" id="1073250"/>
    <lineage>
        <taxon>Bacteria</taxon>
        <taxon>Pseudomonadati</taxon>
        <taxon>Thermodesulfobacteriota</taxon>
        <taxon>Desulfobacteria</taxon>
        <taxon>Desulfobacterales</taxon>
        <taxon>Desulfobacteraceae</taxon>
        <taxon>Desulfamplus</taxon>
    </lineage>
</organism>
<evidence type="ECO:0000256" key="2">
    <source>
        <dbReference type="ARBA" id="ARBA00022490"/>
    </source>
</evidence>
<dbReference type="GO" id="GO:0005524">
    <property type="term" value="F:ATP binding"/>
    <property type="evidence" value="ECO:0007669"/>
    <property type="project" value="UniProtKB-KW"/>
</dbReference>
<reference evidence="5" key="1">
    <citation type="journal article" date="2011" name="Science">
        <title>A cultured greigite-producing magnetotactic bacterium in a novel group of sulfate-reducing bacteria.</title>
        <authorList>
            <person name="Lefevre C.T."/>
            <person name="Menguy N."/>
            <person name="Abreu F."/>
            <person name="Lins U."/>
            <person name="Posfai M."/>
            <person name="Prozorov T."/>
            <person name="Pignol D."/>
            <person name="Frankel R.B."/>
            <person name="Bazylinski D.A."/>
        </authorList>
    </citation>
    <scope>NUCLEOTIDE SEQUENCE</scope>
    <source>
        <strain evidence="5">BW-1</strain>
    </source>
</reference>
<dbReference type="EMBL" id="JN830635">
    <property type="protein sequence ID" value="AET24913.1"/>
    <property type="molecule type" value="Genomic_DNA"/>
</dbReference>
<evidence type="ECO:0000256" key="3">
    <source>
        <dbReference type="ARBA" id="ARBA00022741"/>
    </source>
</evidence>
<dbReference type="PANTHER" id="PTHR42749">
    <property type="entry name" value="CELL SHAPE-DETERMINING PROTEIN MREB"/>
    <property type="match status" value="1"/>
</dbReference>
<dbReference type="Gene3D" id="3.30.420.40">
    <property type="match status" value="2"/>
</dbReference>
<accession>G8IQU0</accession>
<sequence length="353" mass="39091">MGTTKAINVGIDLGTSRTVIACDNGIRTFVPSFVGYAKDAVTEKMLGKKIVFGNEALKYKMGLELYKPIENGVIRYSDESDEETDGYKKSLEVSRELLKHVVELAVKDEKADNLIIRGVVGAPALATLNNKKAILNITKGILNDVMVVSEPFTVAYHLGCLYNYLIIDIGAGTVDLCRMHGTIPSPEDQITSTLAGDHIDRTFLKLVHEKYEEANLTVNMIKRFKEENAFVSTQGERVTIDIPVHGKPRTYDVTDELRQACKEIVPDIVEGIRKLVATFDPEYQNELKGNIILAGGGSQIVGLKKEIETYMLETLGYGRVTKIEEPLFAGANGALMLARDMPEEYWDEIADPE</sequence>
<protein>
    <submittedName>
        <fullName evidence="5">Magnetosome protein</fullName>
    </submittedName>
</protein>
<keyword evidence="4" id="KW-0067">ATP-binding</keyword>
<dbReference type="SUPFAM" id="SSF53067">
    <property type="entry name" value="Actin-like ATPase domain"/>
    <property type="match status" value="2"/>
</dbReference>
<dbReference type="InterPro" id="IPR056546">
    <property type="entry name" value="MreB_MamK-like"/>
</dbReference>
<evidence type="ECO:0000256" key="1">
    <source>
        <dbReference type="ARBA" id="ARBA00004496"/>
    </source>
</evidence>
<dbReference type="GO" id="GO:0005737">
    <property type="term" value="C:cytoplasm"/>
    <property type="evidence" value="ECO:0007669"/>
    <property type="project" value="UniProtKB-SubCell"/>
</dbReference>
<dbReference type="AlphaFoldDB" id="G8IQU0"/>